<name>A0A6M3M769_9ZZZZ</name>
<sequence length="163" mass="19059">MYWYSINKFKGKILCTFRWRNKTKTEKLIPLKSKSVKFGKGDYIVDTKRITTFWYNKGIHQFFPIPVPTLDFRQGERNAIDPEDFTTTWDTPEAREMSSSEDDYKAFNKGIQAQLGKKSRLPEWFLPAITIGAILVIGYLVYNQGQHLTYLEQLIQMSMQGSQ</sequence>
<keyword evidence="1" id="KW-1133">Transmembrane helix</keyword>
<accession>A0A6M3M769</accession>
<dbReference type="EMBL" id="MT143751">
    <property type="protein sequence ID" value="QJB02000.1"/>
    <property type="molecule type" value="Genomic_DNA"/>
</dbReference>
<reference evidence="2" key="1">
    <citation type="submission" date="2020-03" db="EMBL/GenBank/DDBJ databases">
        <title>The deep terrestrial virosphere.</title>
        <authorList>
            <person name="Holmfeldt K."/>
            <person name="Nilsson E."/>
            <person name="Simone D."/>
            <person name="Lopez-Fernandez M."/>
            <person name="Wu X."/>
            <person name="de Brujin I."/>
            <person name="Lundin D."/>
            <person name="Andersson A."/>
            <person name="Bertilsson S."/>
            <person name="Dopson M."/>
        </authorList>
    </citation>
    <scope>NUCLEOTIDE SEQUENCE</scope>
    <source>
        <strain evidence="2">MM171B01582</strain>
    </source>
</reference>
<keyword evidence="1" id="KW-0472">Membrane</keyword>
<dbReference type="AlphaFoldDB" id="A0A6M3M769"/>
<keyword evidence="1" id="KW-0812">Transmembrane</keyword>
<proteinExistence type="predicted"/>
<organism evidence="2">
    <name type="scientific">viral metagenome</name>
    <dbReference type="NCBI Taxonomy" id="1070528"/>
    <lineage>
        <taxon>unclassified sequences</taxon>
        <taxon>metagenomes</taxon>
        <taxon>organismal metagenomes</taxon>
    </lineage>
</organism>
<protein>
    <submittedName>
        <fullName evidence="2">Uncharacterized protein</fullName>
    </submittedName>
</protein>
<evidence type="ECO:0000313" key="2">
    <source>
        <dbReference type="EMBL" id="QJB02000.1"/>
    </source>
</evidence>
<feature type="transmembrane region" description="Helical" evidence="1">
    <location>
        <begin position="124"/>
        <end position="142"/>
    </location>
</feature>
<evidence type="ECO:0000256" key="1">
    <source>
        <dbReference type="SAM" id="Phobius"/>
    </source>
</evidence>
<gene>
    <name evidence="2" type="ORF">MM171B01582_0003</name>
</gene>